<sequence length="191" mass="22317">MTDQKKSIKHKFSNYAKYLIKEIIPVTIGILIALYINNWNENQKNTNYINQISSSIDKELNETNEDIIDHIEIQKSLIDTLDFYEKNTKISILIAVKKARGIHMPKIRINSWKAISNTKIELMSYEKVSALANIEEQKKILNTKIENLMNFIYSNTKETGIDKKQLLKLMMQDIISTEKTIQNEINRIIKK</sequence>
<dbReference type="Proteomes" id="UP000356253">
    <property type="component" value="Unassembled WGS sequence"/>
</dbReference>
<dbReference type="EMBL" id="CABVMM010000008">
    <property type="protein sequence ID" value="VVV00863.1"/>
    <property type="molecule type" value="Genomic_DNA"/>
</dbReference>
<accession>A0AC61YAG0</accession>
<protein>
    <submittedName>
        <fullName evidence="1">Uncharacterized protein</fullName>
    </submittedName>
</protein>
<organism evidence="1 2">
    <name type="scientific">Mesonia oceanica</name>
    <dbReference type="NCBI Taxonomy" id="2687242"/>
    <lineage>
        <taxon>Bacteria</taxon>
        <taxon>Pseudomonadati</taxon>
        <taxon>Bacteroidota</taxon>
        <taxon>Flavobacteriia</taxon>
        <taxon>Flavobacteriales</taxon>
        <taxon>Flavobacteriaceae</taxon>
        <taxon>Mesonia</taxon>
    </lineage>
</organism>
<proteinExistence type="predicted"/>
<comment type="caution">
    <text evidence="1">The sequence shown here is derived from an EMBL/GenBank/DDBJ whole genome shotgun (WGS) entry which is preliminary data.</text>
</comment>
<name>A0AC61YAG0_9FLAO</name>
<evidence type="ECO:0000313" key="2">
    <source>
        <dbReference type="Proteomes" id="UP000356253"/>
    </source>
</evidence>
<keyword evidence="2" id="KW-1185">Reference proteome</keyword>
<gene>
    <name evidence="1" type="ORF">FVB9532_02139</name>
</gene>
<evidence type="ECO:0000313" key="1">
    <source>
        <dbReference type="EMBL" id="VVV00863.1"/>
    </source>
</evidence>
<reference evidence="1" key="1">
    <citation type="submission" date="2019-09" db="EMBL/GenBank/DDBJ databases">
        <authorList>
            <person name="Rodrigo-Torres L."/>
            <person name="Arahal R. D."/>
            <person name="Lucena T."/>
        </authorList>
    </citation>
    <scope>NUCLEOTIDE SEQUENCE</scope>
    <source>
        <strain evidence="1">ISS653</strain>
    </source>
</reference>